<accession>A0ABY0IIN1</accession>
<dbReference type="InterPro" id="IPR050177">
    <property type="entry name" value="Lipid_A_modif_metabolic_enz"/>
</dbReference>
<evidence type="ECO:0000313" key="2">
    <source>
        <dbReference type="EMBL" id="RZF22813.1"/>
    </source>
</evidence>
<organism evidence="2 3">
    <name type="scientific">Halobacteriovorax vibrionivorans</name>
    <dbReference type="NCBI Taxonomy" id="2152716"/>
    <lineage>
        <taxon>Bacteria</taxon>
        <taxon>Pseudomonadati</taxon>
        <taxon>Bdellovibrionota</taxon>
        <taxon>Bacteriovoracia</taxon>
        <taxon>Bacteriovoracales</taxon>
        <taxon>Halobacteriovoraceae</taxon>
        <taxon>Halobacteriovorax</taxon>
    </lineage>
</organism>
<evidence type="ECO:0000313" key="3">
    <source>
        <dbReference type="Proteomes" id="UP000443582"/>
    </source>
</evidence>
<dbReference type="Proteomes" id="UP000443582">
    <property type="component" value="Unassembled WGS sequence"/>
</dbReference>
<dbReference type="PANTHER" id="PTHR43245">
    <property type="entry name" value="BIFUNCTIONAL POLYMYXIN RESISTANCE PROTEIN ARNA"/>
    <property type="match status" value="1"/>
</dbReference>
<comment type="caution">
    <text evidence="2">The sequence shown here is derived from an EMBL/GenBank/DDBJ whole genome shotgun (WGS) entry which is preliminary data.</text>
</comment>
<sequence length="319" mass="36138">MTKKKMIITGGLGFLGSAIAKNFFHKYDLVIIDNESTNVIKADELSLLSDQIIYKKLDLALLNEQEKDWFKKELEDTTYFCHFAAAVGVKKIDENPNAAIINEYQVNQNILPLIAQSNAKLLFASSSEVYGNATECTEDQSLEIGSPDTLRWGYACNKLMTEFLIKSYEIPHITLRLFNVTGPGQSPDYGMVIPKMIKDAKEEGSINVYGDGNQCRSFCDVEDFLKAIDILISNDMFHNQTLNIGNDKNLITIKELAHLIRDTLKVDAQINYLNFHDVYSKNSDDIYKRSPNTAKLKEIYTPEIDVKSIIRKIAEHKYG</sequence>
<dbReference type="RefSeq" id="WP_114705759.1">
    <property type="nucleotide sequence ID" value="NZ_QDKL01000001.1"/>
</dbReference>
<reference evidence="3" key="1">
    <citation type="journal article" date="2019" name="Int. J. Syst. Evol. Microbiol.">
        <title>Halobacteriovorax valvorus sp. nov., a novel prokaryotic predator isolated from coastal seawater of China.</title>
        <authorList>
            <person name="Chen M.-X."/>
        </authorList>
    </citation>
    <scope>NUCLEOTIDE SEQUENCE [LARGE SCALE GENOMIC DNA]</scope>
    <source>
        <strain evidence="3">BL9</strain>
    </source>
</reference>
<feature type="domain" description="NAD-dependent epimerase/dehydratase" evidence="1">
    <location>
        <begin position="6"/>
        <end position="245"/>
    </location>
</feature>
<dbReference type="Gene3D" id="3.40.50.720">
    <property type="entry name" value="NAD(P)-binding Rossmann-like Domain"/>
    <property type="match status" value="1"/>
</dbReference>
<name>A0ABY0IIN1_9BACT</name>
<dbReference type="InterPro" id="IPR001509">
    <property type="entry name" value="Epimerase_deHydtase"/>
</dbReference>
<keyword evidence="3" id="KW-1185">Reference proteome</keyword>
<dbReference type="PANTHER" id="PTHR43245:SF13">
    <property type="entry name" value="UDP-D-APIOSE_UDP-D-XYLOSE SYNTHASE 2"/>
    <property type="match status" value="1"/>
</dbReference>
<gene>
    <name evidence="2" type="ORF">DAY19_03305</name>
</gene>
<dbReference type="SUPFAM" id="SSF51735">
    <property type="entry name" value="NAD(P)-binding Rossmann-fold domains"/>
    <property type="match status" value="1"/>
</dbReference>
<dbReference type="InterPro" id="IPR036291">
    <property type="entry name" value="NAD(P)-bd_dom_sf"/>
</dbReference>
<dbReference type="EMBL" id="QDKL01000001">
    <property type="protein sequence ID" value="RZF22813.1"/>
    <property type="molecule type" value="Genomic_DNA"/>
</dbReference>
<evidence type="ECO:0000259" key="1">
    <source>
        <dbReference type="Pfam" id="PF01370"/>
    </source>
</evidence>
<dbReference type="Pfam" id="PF01370">
    <property type="entry name" value="Epimerase"/>
    <property type="match status" value="1"/>
</dbReference>
<proteinExistence type="predicted"/>
<protein>
    <submittedName>
        <fullName evidence="2">SDR family oxidoreductase</fullName>
    </submittedName>
</protein>